<dbReference type="Pfam" id="PF07992">
    <property type="entry name" value="Pyr_redox_2"/>
    <property type="match status" value="1"/>
</dbReference>
<dbReference type="GO" id="GO:0016491">
    <property type="term" value="F:oxidoreductase activity"/>
    <property type="evidence" value="ECO:0007669"/>
    <property type="project" value="InterPro"/>
</dbReference>
<dbReference type="PRINTS" id="PR00368">
    <property type="entry name" value="FADPNR"/>
</dbReference>
<dbReference type="InterPro" id="IPR023753">
    <property type="entry name" value="FAD/NAD-binding_dom"/>
</dbReference>
<evidence type="ECO:0000313" key="7">
    <source>
        <dbReference type="EMBL" id="ACS79694.1"/>
    </source>
</evidence>
<dbReference type="Gene3D" id="3.30.390.30">
    <property type="match status" value="1"/>
</dbReference>
<sequence length="425" mass="46886">MAYVIIGNGIASLGAIDGIRKYDRKTPITVIGAENTAAYGKPLTSYLLAGRISPERLSMRPDDYYKGKNVNLKLATYIVKVDLESRELQTSEGERIPFEKLLLATGGKPYVPQIKGLVGDDVYNFTAAKDAYRLIESVKDLKRAVVIGGGLIGIKAAESLYNRGVEVAVVETRERILPLAYDEDAAGLISRRVEEAGMLVRCGVSGKEIVRDKQGRLRGILLDDKSFLEADAIVIAIGVVSNTELAEQAGIEVDKGVVVDDNMFTGKEGVYAAGDVAQARDVIFDKDKVVPIWSNAYTQGYYAGRNMAGNKSAYPGTMSMSSISFFGMPTISVGEVNPAPDNSEYEIYTFFDERKHSYRKLVFKKDRLVGYVLVGDIDFAGMYTSFIKFKFKVDADARKRLSEGEPDVLMWPDEFFNKAWNPESK</sequence>
<dbReference type="eggNOG" id="COG1251">
    <property type="taxonomic scope" value="Bacteria"/>
</dbReference>
<dbReference type="Proteomes" id="UP000002601">
    <property type="component" value="Chromosome"/>
</dbReference>
<feature type="domain" description="NADH-rubredoxin oxidoreductase C-terminal" evidence="6">
    <location>
        <begin position="324"/>
        <end position="387"/>
    </location>
</feature>
<dbReference type="OrthoDB" id="9768666at2"/>
<evidence type="ECO:0000259" key="5">
    <source>
        <dbReference type="Pfam" id="PF07992"/>
    </source>
</evidence>
<evidence type="ECO:0000256" key="2">
    <source>
        <dbReference type="ARBA" id="ARBA00006442"/>
    </source>
</evidence>
<dbReference type="InterPro" id="IPR050260">
    <property type="entry name" value="FAD-bd_OxRdtase"/>
</dbReference>
<proteinExistence type="inferred from homology"/>
<dbReference type="InterPro" id="IPR041575">
    <property type="entry name" value="Rubredoxin_C"/>
</dbReference>
<dbReference type="KEGG" id="dsa:Desal_1632"/>
<dbReference type="RefSeq" id="WP_015851510.1">
    <property type="nucleotide sequence ID" value="NC_012881.1"/>
</dbReference>
<keyword evidence="3" id="KW-0285">Flavoprotein</keyword>
<dbReference type="InterPro" id="IPR036188">
    <property type="entry name" value="FAD/NAD-bd_sf"/>
</dbReference>
<evidence type="ECO:0000256" key="4">
    <source>
        <dbReference type="ARBA" id="ARBA00022827"/>
    </source>
</evidence>
<evidence type="ECO:0000259" key="6">
    <source>
        <dbReference type="Pfam" id="PF18267"/>
    </source>
</evidence>
<dbReference type="HOGENOM" id="CLU_003291_4_4_7"/>
<name>C6BSZ0_MARSD</name>
<comment type="cofactor">
    <cofactor evidence="1">
        <name>FAD</name>
        <dbReference type="ChEBI" id="CHEBI:57692"/>
    </cofactor>
</comment>
<reference evidence="7 8" key="1">
    <citation type="submission" date="2009-06" db="EMBL/GenBank/DDBJ databases">
        <title>Complete sequence of Desulfovibrio salexigens DSM 2638.</title>
        <authorList>
            <consortium name="US DOE Joint Genome Institute"/>
            <person name="Lucas S."/>
            <person name="Copeland A."/>
            <person name="Lapidus A."/>
            <person name="Glavina del Rio T."/>
            <person name="Tice H."/>
            <person name="Bruce D."/>
            <person name="Goodwin L."/>
            <person name="Pitluck S."/>
            <person name="Munk A.C."/>
            <person name="Brettin T."/>
            <person name="Detter J.C."/>
            <person name="Han C."/>
            <person name="Tapia R."/>
            <person name="Larimer F."/>
            <person name="Land M."/>
            <person name="Hauser L."/>
            <person name="Kyrpides N."/>
            <person name="Anderson I."/>
            <person name="Wall J.D."/>
            <person name="Arkin A.P."/>
            <person name="Dehal P."/>
            <person name="Chivian D."/>
            <person name="Giles B."/>
            <person name="Hazen T.C."/>
        </authorList>
    </citation>
    <scope>NUCLEOTIDE SEQUENCE [LARGE SCALE GENOMIC DNA]</scope>
    <source>
        <strain evidence="8">ATCC 14822 / DSM 2638 / NCIMB 8403 / VKM B-1763</strain>
    </source>
</reference>
<comment type="similarity">
    <text evidence="2">Belongs to the FAD-dependent oxidoreductase family.</text>
</comment>
<dbReference type="STRING" id="526222.Desal_1632"/>
<keyword evidence="4" id="KW-0274">FAD</keyword>
<dbReference type="PANTHER" id="PTHR43429:SF3">
    <property type="entry name" value="NITRITE REDUCTASE [NAD(P)H]"/>
    <property type="match status" value="1"/>
</dbReference>
<gene>
    <name evidence="7" type="ordered locus">Desal_1632</name>
</gene>
<accession>C6BSZ0</accession>
<evidence type="ECO:0000313" key="8">
    <source>
        <dbReference type="Proteomes" id="UP000002601"/>
    </source>
</evidence>
<dbReference type="InterPro" id="IPR016156">
    <property type="entry name" value="FAD/NAD-linked_Rdtase_dimer_sf"/>
</dbReference>
<dbReference type="PRINTS" id="PR00411">
    <property type="entry name" value="PNDRDTASEI"/>
</dbReference>
<feature type="domain" description="FAD/NAD(P)-binding" evidence="5">
    <location>
        <begin position="2"/>
        <end position="300"/>
    </location>
</feature>
<dbReference type="Pfam" id="PF18267">
    <property type="entry name" value="Rubredoxin_C"/>
    <property type="match status" value="1"/>
</dbReference>
<protein>
    <submittedName>
        <fullName evidence="7">FAD-dependent pyridine nucleotide-disulphide oxidoreductase</fullName>
    </submittedName>
</protein>
<dbReference type="SUPFAM" id="SSF51905">
    <property type="entry name" value="FAD/NAD(P)-binding domain"/>
    <property type="match status" value="2"/>
</dbReference>
<evidence type="ECO:0000256" key="3">
    <source>
        <dbReference type="ARBA" id="ARBA00022630"/>
    </source>
</evidence>
<dbReference type="EMBL" id="CP001649">
    <property type="protein sequence ID" value="ACS79694.1"/>
    <property type="molecule type" value="Genomic_DNA"/>
</dbReference>
<dbReference type="PANTHER" id="PTHR43429">
    <property type="entry name" value="PYRIDINE NUCLEOTIDE-DISULFIDE OXIDOREDUCTASE DOMAIN-CONTAINING"/>
    <property type="match status" value="1"/>
</dbReference>
<dbReference type="AlphaFoldDB" id="C6BSZ0"/>
<evidence type="ECO:0000256" key="1">
    <source>
        <dbReference type="ARBA" id="ARBA00001974"/>
    </source>
</evidence>
<organism evidence="7 8">
    <name type="scientific">Maridesulfovibrio salexigens (strain ATCC 14822 / DSM 2638 / NCIMB 8403 / VKM B-1763)</name>
    <name type="common">Desulfovibrio salexigens</name>
    <dbReference type="NCBI Taxonomy" id="526222"/>
    <lineage>
        <taxon>Bacteria</taxon>
        <taxon>Pseudomonadati</taxon>
        <taxon>Thermodesulfobacteriota</taxon>
        <taxon>Desulfovibrionia</taxon>
        <taxon>Desulfovibrionales</taxon>
        <taxon>Desulfovibrionaceae</taxon>
        <taxon>Maridesulfovibrio</taxon>
    </lineage>
</organism>
<dbReference type="Gene3D" id="3.50.50.60">
    <property type="entry name" value="FAD/NAD(P)-binding domain"/>
    <property type="match status" value="2"/>
</dbReference>
<keyword evidence="8" id="KW-1185">Reference proteome</keyword>